<evidence type="ECO:0000313" key="12">
    <source>
        <dbReference type="Proteomes" id="UP000245288"/>
    </source>
</evidence>
<dbReference type="SUPFAM" id="SSF53901">
    <property type="entry name" value="Thiolase-like"/>
    <property type="match status" value="2"/>
</dbReference>
<comment type="catalytic activity">
    <reaction evidence="6">
        <text>2 acetyl-CoA = acetoacetyl-CoA + CoA</text>
        <dbReference type="Rhea" id="RHEA:21036"/>
        <dbReference type="ChEBI" id="CHEBI:57286"/>
        <dbReference type="ChEBI" id="CHEBI:57287"/>
        <dbReference type="ChEBI" id="CHEBI:57288"/>
        <dbReference type="EC" id="2.3.1.9"/>
    </reaction>
</comment>
<dbReference type="PANTHER" id="PTHR43853">
    <property type="entry name" value="3-KETOACYL-COA THIOLASE, PEROXISOMAL"/>
    <property type="match status" value="1"/>
</dbReference>
<evidence type="ECO:0000256" key="3">
    <source>
        <dbReference type="ARBA" id="ARBA00022679"/>
    </source>
</evidence>
<dbReference type="GO" id="GO:0003985">
    <property type="term" value="F:acetyl-CoA C-acetyltransferase activity"/>
    <property type="evidence" value="ECO:0007669"/>
    <property type="project" value="UniProtKB-EC"/>
</dbReference>
<dbReference type="NCBIfam" id="TIGR01930">
    <property type="entry name" value="AcCoA-C-Actrans"/>
    <property type="match status" value="1"/>
</dbReference>
<dbReference type="GO" id="GO:0005737">
    <property type="term" value="C:cytoplasm"/>
    <property type="evidence" value="ECO:0007669"/>
    <property type="project" value="UniProtKB-SubCell"/>
</dbReference>
<protein>
    <recommendedName>
        <fullName evidence="5">Acetyl-CoA acetyltransferase</fullName>
    </recommendedName>
</protein>
<feature type="active site" description="Proton acceptor" evidence="7">
    <location>
        <position position="344"/>
    </location>
</feature>
<reference evidence="11 12" key="1">
    <citation type="submission" date="2014-09" db="EMBL/GenBank/DDBJ databases">
        <title>Butyrate-producing bacteria isolated from human gut.</title>
        <authorList>
            <person name="Zhang Q."/>
            <person name="Zhao L."/>
        </authorList>
    </citation>
    <scope>NUCLEOTIDE SEQUENCE [LARGE SCALE GENOMIC DNA]</scope>
    <source>
        <strain evidence="11 12">21</strain>
    </source>
</reference>
<evidence type="ECO:0000256" key="6">
    <source>
        <dbReference type="ARBA" id="ARBA00051550"/>
    </source>
</evidence>
<feature type="domain" description="Thiolase C-terminal" evidence="10">
    <location>
        <begin position="266"/>
        <end position="387"/>
    </location>
</feature>
<evidence type="ECO:0000256" key="4">
    <source>
        <dbReference type="ARBA" id="ARBA00023315"/>
    </source>
</evidence>
<keyword evidence="3 8" id="KW-0808">Transferase</keyword>
<dbReference type="InterPro" id="IPR002155">
    <property type="entry name" value="Thiolase"/>
</dbReference>
<dbReference type="PANTHER" id="PTHR43853:SF3">
    <property type="entry name" value="ACETYL-COA C-ACETYLTRANSFERASE YHFS-RELATED"/>
    <property type="match status" value="1"/>
</dbReference>
<feature type="active site" description="Acyl-thioester intermediate" evidence="7">
    <location>
        <position position="87"/>
    </location>
</feature>
<keyword evidence="4 8" id="KW-0012">Acyltransferase</keyword>
<dbReference type="GO" id="GO:0006635">
    <property type="term" value="P:fatty acid beta-oxidation"/>
    <property type="evidence" value="ECO:0007669"/>
    <property type="project" value="TreeGrafter"/>
</dbReference>
<name>A0A2V1JQC7_EUBRA</name>
<evidence type="ECO:0000256" key="1">
    <source>
        <dbReference type="ARBA" id="ARBA00004496"/>
    </source>
</evidence>
<comment type="subcellular location">
    <subcellularLocation>
        <location evidence="1">Cytoplasm</location>
    </subcellularLocation>
</comment>
<dbReference type="Gene3D" id="3.40.47.10">
    <property type="match status" value="1"/>
</dbReference>
<evidence type="ECO:0000259" key="10">
    <source>
        <dbReference type="Pfam" id="PF02803"/>
    </source>
</evidence>
<evidence type="ECO:0000256" key="7">
    <source>
        <dbReference type="PIRSR" id="PIRSR000429-1"/>
    </source>
</evidence>
<evidence type="ECO:0000313" key="11">
    <source>
        <dbReference type="EMBL" id="PWE85533.1"/>
    </source>
</evidence>
<dbReference type="PROSITE" id="PS00737">
    <property type="entry name" value="THIOLASE_2"/>
    <property type="match status" value="1"/>
</dbReference>
<organism evidence="11 12">
    <name type="scientific">Eubacterium ramulus</name>
    <dbReference type="NCBI Taxonomy" id="39490"/>
    <lineage>
        <taxon>Bacteria</taxon>
        <taxon>Bacillati</taxon>
        <taxon>Bacillota</taxon>
        <taxon>Clostridia</taxon>
        <taxon>Eubacteriales</taxon>
        <taxon>Eubacteriaceae</taxon>
        <taxon>Eubacterium</taxon>
    </lineage>
</organism>
<evidence type="ECO:0000256" key="5">
    <source>
        <dbReference type="ARBA" id="ARBA00044137"/>
    </source>
</evidence>
<dbReference type="InterPro" id="IPR020616">
    <property type="entry name" value="Thiolase_N"/>
</dbReference>
<dbReference type="FunFam" id="3.40.47.10:FF:000010">
    <property type="entry name" value="Acetyl-CoA acetyltransferase (Thiolase)"/>
    <property type="match status" value="1"/>
</dbReference>
<comment type="caution">
    <text evidence="11">The sequence shown here is derived from an EMBL/GenBank/DDBJ whole genome shotgun (WGS) entry which is preliminary data.</text>
</comment>
<feature type="domain" description="Thiolase N-terminal" evidence="9">
    <location>
        <begin position="5"/>
        <end position="257"/>
    </location>
</feature>
<evidence type="ECO:0000256" key="2">
    <source>
        <dbReference type="ARBA" id="ARBA00010982"/>
    </source>
</evidence>
<dbReference type="Proteomes" id="UP000245288">
    <property type="component" value="Unassembled WGS sequence"/>
</dbReference>
<feature type="active site" description="Proton acceptor" evidence="7">
    <location>
        <position position="374"/>
    </location>
</feature>
<comment type="similarity">
    <text evidence="2 8">Belongs to the thiolase-like superfamily. Thiolase family.</text>
</comment>
<dbReference type="GO" id="GO:0010124">
    <property type="term" value="P:phenylacetate catabolic process"/>
    <property type="evidence" value="ECO:0007669"/>
    <property type="project" value="TreeGrafter"/>
</dbReference>
<gene>
    <name evidence="11" type="ORF">LG34_15395</name>
</gene>
<dbReference type="CDD" id="cd00751">
    <property type="entry name" value="thiolase"/>
    <property type="match status" value="1"/>
</dbReference>
<dbReference type="Pfam" id="PF02803">
    <property type="entry name" value="Thiolase_C"/>
    <property type="match status" value="1"/>
</dbReference>
<dbReference type="InterPro" id="IPR016039">
    <property type="entry name" value="Thiolase-like"/>
</dbReference>
<dbReference type="InterPro" id="IPR050215">
    <property type="entry name" value="Thiolase-like_sf_Thiolase"/>
</dbReference>
<evidence type="ECO:0000259" key="9">
    <source>
        <dbReference type="Pfam" id="PF00108"/>
    </source>
</evidence>
<dbReference type="InterPro" id="IPR020613">
    <property type="entry name" value="Thiolase_CS"/>
</dbReference>
<dbReference type="EMBL" id="JRFU01000185">
    <property type="protein sequence ID" value="PWE85533.1"/>
    <property type="molecule type" value="Genomic_DNA"/>
</dbReference>
<sequence length="391" mass="41497">MKEAVIVSAARTPVGRMRGMFASLEAIDLGAAAIKAAVERAEIDPACIDDVIFGNLGNDNYANLSRVALLKAGLPITVPGFTIDRQCSSGLNAIALAAMMIESGHGEVFVAGGVESDSTRPYLMNRAKQAYQLNPPEWGMRYTGPEGYNYSMGETAENLCDKYGITREECDAFAVESHRKAAAAVAAGLFDEQIVPVPVTDRKGNVTIIDKDECVRPDSSMESLGKLKPCFRKDGRVTAGSSSPMSDGSGAVVVMEKERAIREGKKIWAKFVDFEVIGCDPSIMGIGPVGAIRKLLDKTGLTLDDIDLIELNEAFASQSIACVRELGLDMSKVNVNGGALALGHPLAGTGGILTTKLVYEMERRGSKYGVVAFCMAGGQGGAALFERIQAV</sequence>
<keyword evidence="12" id="KW-1185">Reference proteome</keyword>
<dbReference type="InterPro" id="IPR020617">
    <property type="entry name" value="Thiolase_C"/>
</dbReference>
<accession>A0A2V1JQC7</accession>
<proteinExistence type="inferred from homology"/>
<dbReference type="PIRSF" id="PIRSF000429">
    <property type="entry name" value="Ac-CoA_Ac_transf"/>
    <property type="match status" value="1"/>
</dbReference>
<dbReference type="OrthoDB" id="9764892at2"/>
<evidence type="ECO:0000256" key="8">
    <source>
        <dbReference type="RuleBase" id="RU003557"/>
    </source>
</evidence>
<dbReference type="Pfam" id="PF00108">
    <property type="entry name" value="Thiolase_N"/>
    <property type="match status" value="1"/>
</dbReference>
<dbReference type="RefSeq" id="WP_109216747.1">
    <property type="nucleotide sequence ID" value="NZ_JRFU01000185.1"/>
</dbReference>
<dbReference type="AlphaFoldDB" id="A0A2V1JQC7"/>